<proteinExistence type="predicted"/>
<protein>
    <submittedName>
        <fullName evidence="2">Uncharacterized protein</fullName>
    </submittedName>
</protein>
<accession>A0A5C6ASC9</accession>
<organism evidence="2 3">
    <name type="scientific">Stieleria varia</name>
    <dbReference type="NCBI Taxonomy" id="2528005"/>
    <lineage>
        <taxon>Bacteria</taxon>
        <taxon>Pseudomonadati</taxon>
        <taxon>Planctomycetota</taxon>
        <taxon>Planctomycetia</taxon>
        <taxon>Pirellulales</taxon>
        <taxon>Pirellulaceae</taxon>
        <taxon>Stieleria</taxon>
    </lineage>
</organism>
<evidence type="ECO:0000313" key="3">
    <source>
        <dbReference type="Proteomes" id="UP000320176"/>
    </source>
</evidence>
<dbReference type="Proteomes" id="UP000320176">
    <property type="component" value="Unassembled WGS sequence"/>
</dbReference>
<feature type="region of interest" description="Disordered" evidence="1">
    <location>
        <begin position="1"/>
        <end position="26"/>
    </location>
</feature>
<dbReference type="EMBL" id="SJPN01000004">
    <property type="protein sequence ID" value="TWU02953.1"/>
    <property type="molecule type" value="Genomic_DNA"/>
</dbReference>
<keyword evidence="3" id="KW-1185">Reference proteome</keyword>
<comment type="caution">
    <text evidence="2">The sequence shown here is derived from an EMBL/GenBank/DDBJ whole genome shotgun (WGS) entry which is preliminary data.</text>
</comment>
<feature type="compositionally biased region" description="Polar residues" evidence="1">
    <location>
        <begin position="1"/>
        <end position="13"/>
    </location>
</feature>
<name>A0A5C6ASC9_9BACT</name>
<gene>
    <name evidence="2" type="ORF">Pla52n_40420</name>
</gene>
<reference evidence="2 3" key="1">
    <citation type="submission" date="2019-02" db="EMBL/GenBank/DDBJ databases">
        <title>Deep-cultivation of Planctomycetes and their phenomic and genomic characterization uncovers novel biology.</title>
        <authorList>
            <person name="Wiegand S."/>
            <person name="Jogler M."/>
            <person name="Boedeker C."/>
            <person name="Pinto D."/>
            <person name="Vollmers J."/>
            <person name="Rivas-Marin E."/>
            <person name="Kohn T."/>
            <person name="Peeters S.H."/>
            <person name="Heuer A."/>
            <person name="Rast P."/>
            <person name="Oberbeckmann S."/>
            <person name="Bunk B."/>
            <person name="Jeske O."/>
            <person name="Meyerdierks A."/>
            <person name="Storesund J.E."/>
            <person name="Kallscheuer N."/>
            <person name="Luecker S."/>
            <person name="Lage O.M."/>
            <person name="Pohl T."/>
            <person name="Merkel B.J."/>
            <person name="Hornburger P."/>
            <person name="Mueller R.-W."/>
            <person name="Bruemmer F."/>
            <person name="Labrenz M."/>
            <person name="Spormann A.M."/>
            <person name="Op Den Camp H."/>
            <person name="Overmann J."/>
            <person name="Amann R."/>
            <person name="Jetten M.S.M."/>
            <person name="Mascher T."/>
            <person name="Medema M.H."/>
            <person name="Devos D.P."/>
            <person name="Kaster A.-K."/>
            <person name="Ovreas L."/>
            <person name="Rohde M."/>
            <person name="Galperin M.Y."/>
            <person name="Jogler C."/>
        </authorList>
    </citation>
    <scope>NUCLEOTIDE SEQUENCE [LARGE SCALE GENOMIC DNA]</scope>
    <source>
        <strain evidence="2 3">Pla52n</strain>
    </source>
</reference>
<evidence type="ECO:0000313" key="2">
    <source>
        <dbReference type="EMBL" id="TWU02953.1"/>
    </source>
</evidence>
<evidence type="ECO:0000256" key="1">
    <source>
        <dbReference type="SAM" id="MobiDB-lite"/>
    </source>
</evidence>
<sequence length="93" mass="9968">MNDTMNEQPSEVTDTSEHKRTFGHKSGGLGQFASTAICGHDITSSCLYVSALAIIYAGPWAPLCASSSETQTLKFQQTTTKPATISPDDLKMI</sequence>
<dbReference type="AlphaFoldDB" id="A0A5C6ASC9"/>